<dbReference type="EMBL" id="HG994366">
    <property type="protein sequence ID" value="CAF1913464.1"/>
    <property type="molecule type" value="Genomic_DNA"/>
</dbReference>
<gene>
    <name evidence="1" type="ORF">DARMORV10_C02P34820.1</name>
</gene>
<accession>A0A816KDJ3</accession>
<proteinExistence type="predicted"/>
<dbReference type="AlphaFoldDB" id="A0A816KDJ3"/>
<reference evidence="1" key="1">
    <citation type="submission" date="2021-01" db="EMBL/GenBank/DDBJ databases">
        <authorList>
            <consortium name="Genoscope - CEA"/>
            <person name="William W."/>
        </authorList>
    </citation>
    <scope>NUCLEOTIDE SEQUENCE</scope>
</reference>
<sequence length="38" mass="4803">MTTWFDISAKGKFPRRLCFFFFEHTRRLWLWTLISCIF</sequence>
<organism evidence="1">
    <name type="scientific">Brassica napus</name>
    <name type="common">Rape</name>
    <dbReference type="NCBI Taxonomy" id="3708"/>
    <lineage>
        <taxon>Eukaryota</taxon>
        <taxon>Viridiplantae</taxon>
        <taxon>Streptophyta</taxon>
        <taxon>Embryophyta</taxon>
        <taxon>Tracheophyta</taxon>
        <taxon>Spermatophyta</taxon>
        <taxon>Magnoliopsida</taxon>
        <taxon>eudicotyledons</taxon>
        <taxon>Gunneridae</taxon>
        <taxon>Pentapetalae</taxon>
        <taxon>rosids</taxon>
        <taxon>malvids</taxon>
        <taxon>Brassicales</taxon>
        <taxon>Brassicaceae</taxon>
        <taxon>Brassiceae</taxon>
        <taxon>Brassica</taxon>
    </lineage>
</organism>
<protein>
    <submittedName>
        <fullName evidence="1">(rape) hypothetical protein</fullName>
    </submittedName>
</protein>
<evidence type="ECO:0000313" key="1">
    <source>
        <dbReference type="EMBL" id="CAF1913464.1"/>
    </source>
</evidence>
<dbReference type="Proteomes" id="UP001295469">
    <property type="component" value="Chromosome C02"/>
</dbReference>
<name>A0A816KDJ3_BRANA</name>